<dbReference type="Proteomes" id="UP001207468">
    <property type="component" value="Unassembled WGS sequence"/>
</dbReference>
<protein>
    <submittedName>
        <fullName evidence="1">Histidine kinase-domain-containing protein</fullName>
    </submittedName>
</protein>
<reference evidence="1" key="1">
    <citation type="submission" date="2021-03" db="EMBL/GenBank/DDBJ databases">
        <title>Evolutionary priming and transition to the ectomycorrhizal habit in an iconic lineage of mushroom-forming fungi: is preadaptation a requirement?</title>
        <authorList>
            <consortium name="DOE Joint Genome Institute"/>
            <person name="Looney B.P."/>
            <person name="Miyauchi S."/>
            <person name="Morin E."/>
            <person name="Drula E."/>
            <person name="Courty P.E."/>
            <person name="Chicoki N."/>
            <person name="Fauchery L."/>
            <person name="Kohler A."/>
            <person name="Kuo A."/>
            <person name="LaButti K."/>
            <person name="Pangilinan J."/>
            <person name="Lipzen A."/>
            <person name="Riley R."/>
            <person name="Andreopoulos W."/>
            <person name="He G."/>
            <person name="Johnson J."/>
            <person name="Barry K.W."/>
            <person name="Grigoriev I.V."/>
            <person name="Nagy L."/>
            <person name="Hibbett D."/>
            <person name="Henrissat B."/>
            <person name="Matheny P.B."/>
            <person name="Labbe J."/>
            <person name="Martin A.F."/>
        </authorList>
    </citation>
    <scope>NUCLEOTIDE SEQUENCE</scope>
    <source>
        <strain evidence="1">BPL698</strain>
    </source>
</reference>
<evidence type="ECO:0000313" key="2">
    <source>
        <dbReference type="Proteomes" id="UP001207468"/>
    </source>
</evidence>
<keyword evidence="1" id="KW-0418">Kinase</keyword>
<keyword evidence="1" id="KW-0808">Transferase</keyword>
<proteinExistence type="predicted"/>
<keyword evidence="2" id="KW-1185">Reference proteome</keyword>
<gene>
    <name evidence="1" type="ORF">F5148DRAFT_1155280</name>
</gene>
<dbReference type="EMBL" id="JAGFNK010001927">
    <property type="protein sequence ID" value="KAI9428615.1"/>
    <property type="molecule type" value="Genomic_DNA"/>
</dbReference>
<evidence type="ECO:0000313" key="1">
    <source>
        <dbReference type="EMBL" id="KAI9428615.1"/>
    </source>
</evidence>
<organism evidence="1 2">
    <name type="scientific">Russula earlei</name>
    <dbReference type="NCBI Taxonomy" id="71964"/>
    <lineage>
        <taxon>Eukaryota</taxon>
        <taxon>Fungi</taxon>
        <taxon>Dikarya</taxon>
        <taxon>Basidiomycota</taxon>
        <taxon>Agaricomycotina</taxon>
        <taxon>Agaricomycetes</taxon>
        <taxon>Russulales</taxon>
        <taxon>Russulaceae</taxon>
        <taxon>Russula</taxon>
    </lineage>
</organism>
<name>A0ACC0TRE6_9AGAM</name>
<sequence>MKKTSDEIGLLLKVALVTSPIIAIMLVTPVFLVIEPNIVHLEFIFPLVIFFVFSLFPIHGWKFHAIRILNILSINGIIYIISNYILLSQTKKKLDIENEQLKFANLEARFQVLQNQINPHFLFNSIGTAKSLIRKNPSIADEYLVKLSDFLRLGFNTQMDIITVKEELSLCEDYIALQKMRFGDALQFEVNNAVKHNSMTEEEPLRIIITDDTHDQLIIENKTRKKFLLETSSKKGIACFLTNPYGLKKDTICSG</sequence>
<comment type="caution">
    <text evidence="1">The sequence shown here is derived from an EMBL/GenBank/DDBJ whole genome shotgun (WGS) entry which is preliminary data.</text>
</comment>
<accession>A0ACC0TRE6</accession>